<evidence type="ECO:0000256" key="2">
    <source>
        <dbReference type="SAM" id="Phobius"/>
    </source>
</evidence>
<dbReference type="Proteomes" id="UP000008744">
    <property type="component" value="Unassembled WGS sequence"/>
</dbReference>
<name>B4GA39_DROPE</name>
<keyword evidence="2" id="KW-0812">Transmembrane</keyword>
<accession>B4GA39</accession>
<feature type="region of interest" description="Disordered" evidence="1">
    <location>
        <begin position="1"/>
        <end position="27"/>
    </location>
</feature>
<proteinExistence type="predicted"/>
<evidence type="ECO:0000313" key="3">
    <source>
        <dbReference type="EMBL" id="EDW31791.1"/>
    </source>
</evidence>
<protein>
    <submittedName>
        <fullName evidence="3">GL11306</fullName>
    </submittedName>
</protein>
<feature type="compositionally biased region" description="Basic and acidic residues" evidence="1">
    <location>
        <begin position="11"/>
        <end position="23"/>
    </location>
</feature>
<gene>
    <name evidence="3" type="primary">Dper\GL11306</name>
    <name evidence="3" type="ORF">Dper_GL11306</name>
</gene>
<evidence type="ECO:0000313" key="4">
    <source>
        <dbReference type="Proteomes" id="UP000008744"/>
    </source>
</evidence>
<sequence>MSCYNSYMQHPRPEKERYRDRQPSDPLQQQQQGCLSFLLSACFFALSLTSSSYFSYFSCFSLLLLLRHIFRNVTLYSTVLDLM</sequence>
<keyword evidence="2" id="KW-1133">Transmembrane helix</keyword>
<keyword evidence="2" id="KW-0472">Membrane</keyword>
<feature type="transmembrane region" description="Helical" evidence="2">
    <location>
        <begin position="37"/>
        <end position="66"/>
    </location>
</feature>
<dbReference type="AlphaFoldDB" id="B4GA39"/>
<keyword evidence="4" id="KW-1185">Reference proteome</keyword>
<dbReference type="EMBL" id="CH479181">
    <property type="protein sequence ID" value="EDW31791.1"/>
    <property type="molecule type" value="Genomic_DNA"/>
</dbReference>
<reference evidence="3 4" key="1">
    <citation type="journal article" date="2007" name="Nature">
        <title>Evolution of genes and genomes on the Drosophila phylogeny.</title>
        <authorList>
            <consortium name="Drosophila 12 Genomes Consortium"/>
            <person name="Clark A.G."/>
            <person name="Eisen M.B."/>
            <person name="Smith D.R."/>
            <person name="Bergman C.M."/>
            <person name="Oliver B."/>
            <person name="Markow T.A."/>
            <person name="Kaufman T.C."/>
            <person name="Kellis M."/>
            <person name="Gelbart W."/>
            <person name="Iyer V.N."/>
            <person name="Pollard D.A."/>
            <person name="Sackton T.B."/>
            <person name="Larracuente A.M."/>
            <person name="Singh N.D."/>
            <person name="Abad J.P."/>
            <person name="Abt D.N."/>
            <person name="Adryan B."/>
            <person name="Aguade M."/>
            <person name="Akashi H."/>
            <person name="Anderson W.W."/>
            <person name="Aquadro C.F."/>
            <person name="Ardell D.H."/>
            <person name="Arguello R."/>
            <person name="Artieri C.G."/>
            <person name="Barbash D.A."/>
            <person name="Barker D."/>
            <person name="Barsanti P."/>
            <person name="Batterham P."/>
            <person name="Batzoglou S."/>
            <person name="Begun D."/>
            <person name="Bhutkar A."/>
            <person name="Blanco E."/>
            <person name="Bosak S.A."/>
            <person name="Bradley R.K."/>
            <person name="Brand A.D."/>
            <person name="Brent M.R."/>
            <person name="Brooks A.N."/>
            <person name="Brown R.H."/>
            <person name="Butlin R.K."/>
            <person name="Caggese C."/>
            <person name="Calvi B.R."/>
            <person name="Bernardo de Carvalho A."/>
            <person name="Caspi A."/>
            <person name="Castrezana S."/>
            <person name="Celniker S.E."/>
            <person name="Chang J.L."/>
            <person name="Chapple C."/>
            <person name="Chatterji S."/>
            <person name="Chinwalla A."/>
            <person name="Civetta A."/>
            <person name="Clifton S.W."/>
            <person name="Comeron J.M."/>
            <person name="Costello J.C."/>
            <person name="Coyne J.A."/>
            <person name="Daub J."/>
            <person name="David R.G."/>
            <person name="Delcher A.L."/>
            <person name="Delehaunty K."/>
            <person name="Do C.B."/>
            <person name="Ebling H."/>
            <person name="Edwards K."/>
            <person name="Eickbush T."/>
            <person name="Evans J.D."/>
            <person name="Filipski A."/>
            <person name="Findeiss S."/>
            <person name="Freyhult E."/>
            <person name="Fulton L."/>
            <person name="Fulton R."/>
            <person name="Garcia A.C."/>
            <person name="Gardiner A."/>
            <person name="Garfield D.A."/>
            <person name="Garvin B.E."/>
            <person name="Gibson G."/>
            <person name="Gilbert D."/>
            <person name="Gnerre S."/>
            <person name="Godfrey J."/>
            <person name="Good R."/>
            <person name="Gotea V."/>
            <person name="Gravely B."/>
            <person name="Greenberg A.J."/>
            <person name="Griffiths-Jones S."/>
            <person name="Gross S."/>
            <person name="Guigo R."/>
            <person name="Gustafson E.A."/>
            <person name="Haerty W."/>
            <person name="Hahn M.W."/>
            <person name="Halligan D.L."/>
            <person name="Halpern A.L."/>
            <person name="Halter G.M."/>
            <person name="Han M.V."/>
            <person name="Heger A."/>
            <person name="Hillier L."/>
            <person name="Hinrichs A.S."/>
            <person name="Holmes I."/>
            <person name="Hoskins R.A."/>
            <person name="Hubisz M.J."/>
            <person name="Hultmark D."/>
            <person name="Huntley M.A."/>
            <person name="Jaffe D.B."/>
            <person name="Jagadeeshan S."/>
            <person name="Jeck W.R."/>
            <person name="Johnson J."/>
            <person name="Jones C.D."/>
            <person name="Jordan W.C."/>
            <person name="Karpen G.H."/>
            <person name="Kataoka E."/>
            <person name="Keightley P.D."/>
            <person name="Kheradpour P."/>
            <person name="Kirkness E.F."/>
            <person name="Koerich L.B."/>
            <person name="Kristiansen K."/>
            <person name="Kudrna D."/>
            <person name="Kulathinal R.J."/>
            <person name="Kumar S."/>
            <person name="Kwok R."/>
            <person name="Lander E."/>
            <person name="Langley C.H."/>
            <person name="Lapoint R."/>
            <person name="Lazzaro B.P."/>
            <person name="Lee S.J."/>
            <person name="Levesque L."/>
            <person name="Li R."/>
            <person name="Lin C.F."/>
            <person name="Lin M.F."/>
            <person name="Lindblad-Toh K."/>
            <person name="Llopart A."/>
            <person name="Long M."/>
            <person name="Low L."/>
            <person name="Lozovsky E."/>
            <person name="Lu J."/>
            <person name="Luo M."/>
            <person name="Machado C.A."/>
            <person name="Makalowski W."/>
            <person name="Marzo M."/>
            <person name="Matsuda M."/>
            <person name="Matzkin L."/>
            <person name="McAllister B."/>
            <person name="McBride C.S."/>
            <person name="McKernan B."/>
            <person name="McKernan K."/>
            <person name="Mendez-Lago M."/>
            <person name="Minx P."/>
            <person name="Mollenhauer M.U."/>
            <person name="Montooth K."/>
            <person name="Mount S.M."/>
            <person name="Mu X."/>
            <person name="Myers E."/>
            <person name="Negre B."/>
            <person name="Newfeld S."/>
            <person name="Nielsen R."/>
            <person name="Noor M.A."/>
            <person name="O'Grady P."/>
            <person name="Pachter L."/>
            <person name="Papaceit M."/>
            <person name="Parisi M.J."/>
            <person name="Parisi M."/>
            <person name="Parts L."/>
            <person name="Pedersen J.S."/>
            <person name="Pesole G."/>
            <person name="Phillippy A.M."/>
            <person name="Ponting C.P."/>
            <person name="Pop M."/>
            <person name="Porcelli D."/>
            <person name="Powell J.R."/>
            <person name="Prohaska S."/>
            <person name="Pruitt K."/>
            <person name="Puig M."/>
            <person name="Quesneville H."/>
            <person name="Ram K.R."/>
            <person name="Rand D."/>
            <person name="Rasmussen M.D."/>
            <person name="Reed L.K."/>
            <person name="Reenan R."/>
            <person name="Reily A."/>
            <person name="Remington K.A."/>
            <person name="Rieger T.T."/>
            <person name="Ritchie M.G."/>
            <person name="Robin C."/>
            <person name="Rogers Y.H."/>
            <person name="Rohde C."/>
            <person name="Rozas J."/>
            <person name="Rubenfield M.J."/>
            <person name="Ruiz A."/>
            <person name="Russo S."/>
            <person name="Salzberg S.L."/>
            <person name="Sanchez-Gracia A."/>
            <person name="Saranga D.J."/>
            <person name="Sato H."/>
            <person name="Schaeffer S.W."/>
            <person name="Schatz M.C."/>
            <person name="Schlenke T."/>
            <person name="Schwartz R."/>
            <person name="Segarra C."/>
            <person name="Singh R.S."/>
            <person name="Sirot L."/>
            <person name="Sirota M."/>
            <person name="Sisneros N.B."/>
            <person name="Smith C.D."/>
            <person name="Smith T.F."/>
            <person name="Spieth J."/>
            <person name="Stage D.E."/>
            <person name="Stark A."/>
            <person name="Stephan W."/>
            <person name="Strausberg R.L."/>
            <person name="Strempel S."/>
            <person name="Sturgill D."/>
            <person name="Sutton G."/>
            <person name="Sutton G.G."/>
            <person name="Tao W."/>
            <person name="Teichmann S."/>
            <person name="Tobari Y.N."/>
            <person name="Tomimura Y."/>
            <person name="Tsolas J.M."/>
            <person name="Valente V.L."/>
            <person name="Venter E."/>
            <person name="Venter J.C."/>
            <person name="Vicario S."/>
            <person name="Vieira F.G."/>
            <person name="Vilella A.J."/>
            <person name="Villasante A."/>
            <person name="Walenz B."/>
            <person name="Wang J."/>
            <person name="Wasserman M."/>
            <person name="Watts T."/>
            <person name="Wilson D."/>
            <person name="Wilson R.K."/>
            <person name="Wing R.A."/>
            <person name="Wolfner M.F."/>
            <person name="Wong A."/>
            <person name="Wong G.K."/>
            <person name="Wu C.I."/>
            <person name="Wu G."/>
            <person name="Yamamoto D."/>
            <person name="Yang H.P."/>
            <person name="Yang S.P."/>
            <person name="Yorke J.A."/>
            <person name="Yoshida K."/>
            <person name="Zdobnov E."/>
            <person name="Zhang P."/>
            <person name="Zhang Y."/>
            <person name="Zimin A.V."/>
            <person name="Baldwin J."/>
            <person name="Abdouelleil A."/>
            <person name="Abdulkadir J."/>
            <person name="Abebe A."/>
            <person name="Abera B."/>
            <person name="Abreu J."/>
            <person name="Acer S.C."/>
            <person name="Aftuck L."/>
            <person name="Alexander A."/>
            <person name="An P."/>
            <person name="Anderson E."/>
            <person name="Anderson S."/>
            <person name="Arachi H."/>
            <person name="Azer M."/>
            <person name="Bachantsang P."/>
            <person name="Barry A."/>
            <person name="Bayul T."/>
            <person name="Berlin A."/>
            <person name="Bessette D."/>
            <person name="Bloom T."/>
            <person name="Blye J."/>
            <person name="Boguslavskiy L."/>
            <person name="Bonnet C."/>
            <person name="Boukhgalter B."/>
            <person name="Bourzgui I."/>
            <person name="Brown A."/>
            <person name="Cahill P."/>
            <person name="Channer S."/>
            <person name="Cheshatsang Y."/>
            <person name="Chuda L."/>
            <person name="Citroen M."/>
            <person name="Collymore A."/>
            <person name="Cooke P."/>
            <person name="Costello M."/>
            <person name="D'Aco K."/>
            <person name="Daza R."/>
            <person name="De Haan G."/>
            <person name="DeGray S."/>
            <person name="DeMaso C."/>
            <person name="Dhargay N."/>
            <person name="Dooley K."/>
            <person name="Dooley E."/>
            <person name="Doricent M."/>
            <person name="Dorje P."/>
            <person name="Dorjee K."/>
            <person name="Dupes A."/>
            <person name="Elong R."/>
            <person name="Falk J."/>
            <person name="Farina A."/>
            <person name="Faro S."/>
            <person name="Ferguson D."/>
            <person name="Fisher S."/>
            <person name="Foley C.D."/>
            <person name="Franke A."/>
            <person name="Friedrich D."/>
            <person name="Gadbois L."/>
            <person name="Gearin G."/>
            <person name="Gearin C.R."/>
            <person name="Giannoukos G."/>
            <person name="Goode T."/>
            <person name="Graham J."/>
            <person name="Grandbois E."/>
            <person name="Grewal S."/>
            <person name="Gyaltsen K."/>
            <person name="Hafez N."/>
            <person name="Hagos B."/>
            <person name="Hall J."/>
            <person name="Henson C."/>
            <person name="Hollinger A."/>
            <person name="Honan T."/>
            <person name="Huard M.D."/>
            <person name="Hughes L."/>
            <person name="Hurhula B."/>
            <person name="Husby M.E."/>
            <person name="Kamat A."/>
            <person name="Kanga B."/>
            <person name="Kashin S."/>
            <person name="Khazanovich D."/>
            <person name="Kisner P."/>
            <person name="Lance K."/>
            <person name="Lara M."/>
            <person name="Lee W."/>
            <person name="Lennon N."/>
            <person name="Letendre F."/>
            <person name="LeVine R."/>
            <person name="Lipovsky A."/>
            <person name="Liu X."/>
            <person name="Liu J."/>
            <person name="Liu S."/>
            <person name="Lokyitsang T."/>
            <person name="Lokyitsang Y."/>
            <person name="Lubonja R."/>
            <person name="Lui A."/>
            <person name="MacDonald P."/>
            <person name="Magnisalis V."/>
            <person name="Maru K."/>
            <person name="Matthews C."/>
            <person name="McCusker W."/>
            <person name="McDonough S."/>
            <person name="Mehta T."/>
            <person name="Meldrim J."/>
            <person name="Meneus L."/>
            <person name="Mihai O."/>
            <person name="Mihalev A."/>
            <person name="Mihova T."/>
            <person name="Mittelman R."/>
            <person name="Mlenga V."/>
            <person name="Montmayeur A."/>
            <person name="Mulrain L."/>
            <person name="Navidi A."/>
            <person name="Naylor J."/>
            <person name="Negash T."/>
            <person name="Nguyen T."/>
            <person name="Nguyen N."/>
            <person name="Nicol R."/>
            <person name="Norbu C."/>
            <person name="Norbu N."/>
            <person name="Novod N."/>
            <person name="O'Neill B."/>
            <person name="Osman S."/>
            <person name="Markiewicz E."/>
            <person name="Oyono O.L."/>
            <person name="Patti C."/>
            <person name="Phunkhang P."/>
            <person name="Pierre F."/>
            <person name="Priest M."/>
            <person name="Raghuraman S."/>
            <person name="Rege F."/>
            <person name="Reyes R."/>
            <person name="Rise C."/>
            <person name="Rogov P."/>
            <person name="Ross K."/>
            <person name="Ryan E."/>
            <person name="Settipalli S."/>
            <person name="Shea T."/>
            <person name="Sherpa N."/>
            <person name="Shi L."/>
            <person name="Shih D."/>
            <person name="Sparrow T."/>
            <person name="Spaulding J."/>
            <person name="Stalker J."/>
            <person name="Stange-Thomann N."/>
            <person name="Stavropoulos S."/>
            <person name="Stone C."/>
            <person name="Strader C."/>
            <person name="Tesfaye S."/>
            <person name="Thomson T."/>
            <person name="Thoulutsang Y."/>
            <person name="Thoulutsang D."/>
            <person name="Topham K."/>
            <person name="Topping I."/>
            <person name="Tsamla T."/>
            <person name="Vassiliev H."/>
            <person name="Vo A."/>
            <person name="Wangchuk T."/>
            <person name="Wangdi T."/>
            <person name="Weiand M."/>
            <person name="Wilkinson J."/>
            <person name="Wilson A."/>
            <person name="Yadav S."/>
            <person name="Young G."/>
            <person name="Yu Q."/>
            <person name="Zembek L."/>
            <person name="Zhong D."/>
            <person name="Zimmer A."/>
            <person name="Zwirko Z."/>
            <person name="Jaffe D.B."/>
            <person name="Alvarez P."/>
            <person name="Brockman W."/>
            <person name="Butler J."/>
            <person name="Chin C."/>
            <person name="Gnerre S."/>
            <person name="Grabherr M."/>
            <person name="Kleber M."/>
            <person name="Mauceli E."/>
            <person name="MacCallum I."/>
        </authorList>
    </citation>
    <scope>NUCLEOTIDE SEQUENCE [LARGE SCALE GENOMIC DNA]</scope>
    <source>
        <strain evidence="4">MSH-3 / Tucson 14011-0111.49</strain>
    </source>
</reference>
<dbReference type="HOGENOM" id="CLU_2544998_0_0_1"/>
<organism evidence="4">
    <name type="scientific">Drosophila persimilis</name>
    <name type="common">Fruit fly</name>
    <dbReference type="NCBI Taxonomy" id="7234"/>
    <lineage>
        <taxon>Eukaryota</taxon>
        <taxon>Metazoa</taxon>
        <taxon>Ecdysozoa</taxon>
        <taxon>Arthropoda</taxon>
        <taxon>Hexapoda</taxon>
        <taxon>Insecta</taxon>
        <taxon>Pterygota</taxon>
        <taxon>Neoptera</taxon>
        <taxon>Endopterygota</taxon>
        <taxon>Diptera</taxon>
        <taxon>Brachycera</taxon>
        <taxon>Muscomorpha</taxon>
        <taxon>Ephydroidea</taxon>
        <taxon>Drosophilidae</taxon>
        <taxon>Drosophila</taxon>
        <taxon>Sophophora</taxon>
    </lineage>
</organism>
<evidence type="ECO:0000256" key="1">
    <source>
        <dbReference type="SAM" id="MobiDB-lite"/>
    </source>
</evidence>